<dbReference type="AlphaFoldDB" id="A0A3B0TKM7"/>
<dbReference type="Pfam" id="PF03446">
    <property type="entry name" value="NAD_binding_2"/>
    <property type="match status" value="1"/>
</dbReference>
<evidence type="ECO:0000256" key="10">
    <source>
        <dbReference type="ARBA" id="ARBA00048640"/>
    </source>
</evidence>
<organism evidence="12">
    <name type="scientific">hydrothermal vent metagenome</name>
    <dbReference type="NCBI Taxonomy" id="652676"/>
    <lineage>
        <taxon>unclassified sequences</taxon>
        <taxon>metagenomes</taxon>
        <taxon>ecological metagenomes</taxon>
    </lineage>
</organism>
<dbReference type="Pfam" id="PF00393">
    <property type="entry name" value="6PGD"/>
    <property type="match status" value="1"/>
</dbReference>
<comment type="function">
    <text evidence="1">Catalyzes the oxidative decarboxylation of 6-phosphogluconate to ribulose 5-phosphate and CO(2), with concomitant reduction of NADP to NADPH.</text>
</comment>
<evidence type="ECO:0000313" key="12">
    <source>
        <dbReference type="EMBL" id="VAW09184.1"/>
    </source>
</evidence>
<dbReference type="InterPro" id="IPR006183">
    <property type="entry name" value="Pgluconate_DH"/>
</dbReference>
<dbReference type="GO" id="GO:0006098">
    <property type="term" value="P:pentose-phosphate shunt"/>
    <property type="evidence" value="ECO:0007669"/>
    <property type="project" value="UniProtKB-KW"/>
</dbReference>
<dbReference type="SUPFAM" id="SSF51735">
    <property type="entry name" value="NAD(P)-binding Rossmann-fold domains"/>
    <property type="match status" value="1"/>
</dbReference>
<dbReference type="FunFam" id="1.10.1040.10:FF:000002">
    <property type="entry name" value="6-phosphogluconate dehydrogenase, decarboxylating"/>
    <property type="match status" value="1"/>
</dbReference>
<dbReference type="GO" id="GO:0019521">
    <property type="term" value="P:D-gluconate metabolic process"/>
    <property type="evidence" value="ECO:0007669"/>
    <property type="project" value="UniProtKB-KW"/>
</dbReference>
<evidence type="ECO:0000256" key="3">
    <source>
        <dbReference type="ARBA" id="ARBA00008419"/>
    </source>
</evidence>
<comment type="catalytic activity">
    <reaction evidence="10">
        <text>6-phospho-D-gluconate + NADP(+) = D-ribulose 5-phosphate + CO2 + NADPH</text>
        <dbReference type="Rhea" id="RHEA:10116"/>
        <dbReference type="ChEBI" id="CHEBI:16526"/>
        <dbReference type="ChEBI" id="CHEBI:57783"/>
        <dbReference type="ChEBI" id="CHEBI:58121"/>
        <dbReference type="ChEBI" id="CHEBI:58349"/>
        <dbReference type="ChEBI" id="CHEBI:58759"/>
        <dbReference type="EC" id="1.1.1.44"/>
    </reaction>
</comment>
<dbReference type="GO" id="GO:0050661">
    <property type="term" value="F:NADP binding"/>
    <property type="evidence" value="ECO:0007669"/>
    <property type="project" value="InterPro"/>
</dbReference>
<feature type="domain" description="6-phosphogluconate dehydrogenase C-terminal" evidence="11">
    <location>
        <begin position="172"/>
        <end position="462"/>
    </location>
</feature>
<comment type="subunit">
    <text evidence="4">Homodimer.</text>
</comment>
<sequence>MIGLAVMGRNLVLNLMDHGRTVAVFNRTAQRTRSFAEGEASGRPLLPFYDLESFVASLERPRSILLMIKAGEPIDDQITALAPLLDPGDVIIDGGNSLHSDTERRCRELETQQISFVGAGISGGEDGARFGPSIMPGGNPDAWPIIGDTLTAIAADKDGESMAAWIGPGGSGHYVKMVHNGIEYGDMQVIAEAYDIMHRGLTFSPGEMRRNFHAWNEGKLGSYLIEITADILGHDDADGPTLDVILDSAGQKGTGKWAVNSSMDHGVPVTLVGEAVYARFVSSLIDERRVAGQRFDDPIDPAPFANEEAISDLHDALYASKIVSYAQGFMLLDVASDAYDWGLDIGTIAGLWRAGCIIRSRFLDDITAAYREAHDAPVNLLLDDHFSGEITAALPGWRRTVARAATAGIPTPAYGSALAFFDAYRSRRLPANLIQAQRDYFGAHTYERVDRPRGEWFHTDWTGHGGTVTSGRYDV</sequence>
<protein>
    <recommendedName>
        <fullName evidence="5">phosphogluconate dehydrogenase (NADP(+)-dependent, decarboxylating)</fullName>
        <ecNumber evidence="5">1.1.1.44</ecNumber>
    </recommendedName>
</protein>
<dbReference type="SUPFAM" id="SSF48179">
    <property type="entry name" value="6-phosphogluconate dehydrogenase C-terminal domain-like"/>
    <property type="match status" value="1"/>
</dbReference>
<keyword evidence="9" id="KW-0570">Pentose shunt</keyword>
<proteinExistence type="inferred from homology"/>
<gene>
    <name evidence="12" type="ORF">MNBD_ACTINO01-2332</name>
</gene>
<dbReference type="InterPro" id="IPR008927">
    <property type="entry name" value="6-PGluconate_DH-like_C_sf"/>
</dbReference>
<dbReference type="Gene3D" id="1.10.1040.10">
    <property type="entry name" value="N-(1-d-carboxylethyl)-l-norvaline Dehydrogenase, domain 2"/>
    <property type="match status" value="1"/>
</dbReference>
<keyword evidence="6" id="KW-0521">NADP</keyword>
<keyword evidence="8" id="KW-0311">Gluconate utilization</keyword>
<keyword evidence="7 12" id="KW-0560">Oxidoreductase</keyword>
<dbReference type="FunFam" id="3.40.50.720:FF:000007">
    <property type="entry name" value="6-phosphogluconate dehydrogenase, decarboxylating"/>
    <property type="match status" value="1"/>
</dbReference>
<dbReference type="FunFam" id="1.20.5.320:FF:000002">
    <property type="entry name" value="6-phosphogluconate dehydrogenase, decarboxylating"/>
    <property type="match status" value="1"/>
</dbReference>
<dbReference type="InterPro" id="IPR013328">
    <property type="entry name" value="6PGD_dom2"/>
</dbReference>
<dbReference type="NCBIfam" id="TIGR00873">
    <property type="entry name" value="gnd"/>
    <property type="match status" value="1"/>
</dbReference>
<dbReference type="NCBIfam" id="NF006765">
    <property type="entry name" value="PRK09287.1"/>
    <property type="match status" value="1"/>
</dbReference>
<dbReference type="InterPro" id="IPR006114">
    <property type="entry name" value="6PGDH_C"/>
</dbReference>
<dbReference type="Gene3D" id="3.40.50.720">
    <property type="entry name" value="NAD(P)-binding Rossmann-like Domain"/>
    <property type="match status" value="1"/>
</dbReference>
<evidence type="ECO:0000256" key="8">
    <source>
        <dbReference type="ARBA" id="ARBA00023064"/>
    </source>
</evidence>
<evidence type="ECO:0000256" key="7">
    <source>
        <dbReference type="ARBA" id="ARBA00023002"/>
    </source>
</evidence>
<dbReference type="PRINTS" id="PR00076">
    <property type="entry name" value="6PGDHDRGNASE"/>
</dbReference>
<dbReference type="InterPro" id="IPR006184">
    <property type="entry name" value="6PGdom_BS"/>
</dbReference>
<evidence type="ECO:0000256" key="6">
    <source>
        <dbReference type="ARBA" id="ARBA00022857"/>
    </source>
</evidence>
<evidence type="ECO:0000256" key="1">
    <source>
        <dbReference type="ARBA" id="ARBA00002526"/>
    </source>
</evidence>
<comment type="pathway">
    <text evidence="2">Carbohydrate degradation; pentose phosphate pathway; D-ribulose 5-phosphate from D-glucose 6-phosphate (oxidative stage): step 3/3.</text>
</comment>
<dbReference type="EMBL" id="UOEI01000691">
    <property type="protein sequence ID" value="VAW09184.1"/>
    <property type="molecule type" value="Genomic_DNA"/>
</dbReference>
<dbReference type="PANTHER" id="PTHR11811">
    <property type="entry name" value="6-PHOSPHOGLUCONATE DEHYDROGENASE"/>
    <property type="match status" value="1"/>
</dbReference>
<evidence type="ECO:0000256" key="4">
    <source>
        <dbReference type="ARBA" id="ARBA00011738"/>
    </source>
</evidence>
<dbReference type="PIRSF" id="PIRSF000109">
    <property type="entry name" value="6PGD"/>
    <property type="match status" value="1"/>
</dbReference>
<dbReference type="EC" id="1.1.1.44" evidence="5"/>
<evidence type="ECO:0000256" key="2">
    <source>
        <dbReference type="ARBA" id="ARBA00004874"/>
    </source>
</evidence>
<dbReference type="PROSITE" id="PS00461">
    <property type="entry name" value="6PGD"/>
    <property type="match status" value="1"/>
</dbReference>
<evidence type="ECO:0000259" key="11">
    <source>
        <dbReference type="SMART" id="SM01350"/>
    </source>
</evidence>
<dbReference type="SMART" id="SM01350">
    <property type="entry name" value="6PGD"/>
    <property type="match status" value="1"/>
</dbReference>
<dbReference type="InterPro" id="IPR036291">
    <property type="entry name" value="NAD(P)-bd_dom_sf"/>
</dbReference>
<reference evidence="12" key="1">
    <citation type="submission" date="2018-06" db="EMBL/GenBank/DDBJ databases">
        <authorList>
            <person name="Zhirakovskaya E."/>
        </authorList>
    </citation>
    <scope>NUCLEOTIDE SEQUENCE</scope>
</reference>
<accession>A0A3B0TKM7</accession>
<evidence type="ECO:0000256" key="9">
    <source>
        <dbReference type="ARBA" id="ARBA00023126"/>
    </source>
</evidence>
<name>A0A3B0TKM7_9ZZZZ</name>
<evidence type="ECO:0000256" key="5">
    <source>
        <dbReference type="ARBA" id="ARBA00013011"/>
    </source>
</evidence>
<dbReference type="InterPro" id="IPR006113">
    <property type="entry name" value="6PGDH_Gnd/GntZ"/>
</dbReference>
<dbReference type="Gene3D" id="1.20.5.320">
    <property type="entry name" value="6-Phosphogluconate Dehydrogenase, domain 3"/>
    <property type="match status" value="1"/>
</dbReference>
<dbReference type="GO" id="GO:0004616">
    <property type="term" value="F:phosphogluconate dehydrogenase (decarboxylating) activity"/>
    <property type="evidence" value="ECO:0007669"/>
    <property type="project" value="UniProtKB-EC"/>
</dbReference>
<dbReference type="InterPro" id="IPR006115">
    <property type="entry name" value="6PGDH_NADP-bd"/>
</dbReference>
<comment type="similarity">
    <text evidence="3">Belongs to the 6-phosphogluconate dehydrogenase family.</text>
</comment>